<keyword evidence="5 10" id="KW-0418">Kinase</keyword>
<proteinExistence type="inferred from homology"/>
<feature type="domain" description="AAA" evidence="9">
    <location>
        <begin position="60"/>
        <end position="177"/>
    </location>
</feature>
<dbReference type="InterPro" id="IPR050445">
    <property type="entry name" value="Bact_polysacc_biosynth/exp"/>
</dbReference>
<dbReference type="Pfam" id="PF13614">
    <property type="entry name" value="AAA_31"/>
    <property type="match status" value="1"/>
</dbReference>
<dbReference type="GO" id="GO:0005524">
    <property type="term" value="F:ATP binding"/>
    <property type="evidence" value="ECO:0007669"/>
    <property type="project" value="UniProtKB-KW"/>
</dbReference>
<keyword evidence="3" id="KW-0808">Transferase</keyword>
<dbReference type="AlphaFoldDB" id="A0A3E3EI50"/>
<evidence type="ECO:0000313" key="10">
    <source>
        <dbReference type="EMBL" id="RGD87058.1"/>
    </source>
</evidence>
<dbReference type="PANTHER" id="PTHR32309:SF13">
    <property type="entry name" value="FERRIC ENTEROBACTIN TRANSPORT PROTEIN FEPE"/>
    <property type="match status" value="1"/>
</dbReference>
<evidence type="ECO:0000256" key="2">
    <source>
        <dbReference type="ARBA" id="ARBA00011903"/>
    </source>
</evidence>
<sequence length="241" mass="27177">MLGRKRKKGVKSTHKIIDKSNKNNHVDYQEVYRNIRTNIEYSAVGKNVKAINITSSISNEGKSTTALNLAMIYATKYANVLLIDADLRRPTQHHYLKLSNSRGLTNALIEYGETKKISSKYFQFIEDESFEGKLSVLSAGIKVPNPSELISSDIFEEFINELMKLYDFIVIDCPPVMLVSDAIPIGNVVDGTVFVCSSQLTGRKDAKASIEILQKNNVNILGTVLSQVEVEKDKYNNYYYY</sequence>
<dbReference type="GO" id="GO:0005886">
    <property type="term" value="C:plasma membrane"/>
    <property type="evidence" value="ECO:0007669"/>
    <property type="project" value="TreeGrafter"/>
</dbReference>
<reference evidence="10 11" key="1">
    <citation type="submission" date="2018-08" db="EMBL/GenBank/DDBJ databases">
        <title>A genome reference for cultivated species of the human gut microbiota.</title>
        <authorList>
            <person name="Zou Y."/>
            <person name="Xue W."/>
            <person name="Luo G."/>
        </authorList>
    </citation>
    <scope>NUCLEOTIDE SEQUENCE [LARGE SCALE GENOMIC DNA]</scope>
    <source>
        <strain evidence="10 11">OM06-4</strain>
    </source>
</reference>
<dbReference type="NCBIfam" id="TIGR01007">
    <property type="entry name" value="eps_fam"/>
    <property type="match status" value="1"/>
</dbReference>
<evidence type="ECO:0000256" key="8">
    <source>
        <dbReference type="ARBA" id="ARBA00051245"/>
    </source>
</evidence>
<dbReference type="CDD" id="cd05387">
    <property type="entry name" value="BY-kinase"/>
    <property type="match status" value="1"/>
</dbReference>
<keyword evidence="6" id="KW-0067">ATP-binding</keyword>
<gene>
    <name evidence="10" type="ORF">DXB93_02520</name>
</gene>
<dbReference type="InterPro" id="IPR025669">
    <property type="entry name" value="AAA_dom"/>
</dbReference>
<dbReference type="PANTHER" id="PTHR32309">
    <property type="entry name" value="TYROSINE-PROTEIN KINASE"/>
    <property type="match status" value="1"/>
</dbReference>
<comment type="similarity">
    <text evidence="1">Belongs to the CpsD/CapB family.</text>
</comment>
<dbReference type="InterPro" id="IPR005702">
    <property type="entry name" value="Wzc-like_C"/>
</dbReference>
<organism evidence="10 11">
    <name type="scientific">Thomasclavelia ramosa</name>
    <dbReference type="NCBI Taxonomy" id="1547"/>
    <lineage>
        <taxon>Bacteria</taxon>
        <taxon>Bacillati</taxon>
        <taxon>Bacillota</taxon>
        <taxon>Erysipelotrichia</taxon>
        <taxon>Erysipelotrichales</taxon>
        <taxon>Coprobacillaceae</taxon>
        <taxon>Thomasclavelia</taxon>
    </lineage>
</organism>
<evidence type="ECO:0000259" key="9">
    <source>
        <dbReference type="Pfam" id="PF13614"/>
    </source>
</evidence>
<evidence type="ECO:0000256" key="6">
    <source>
        <dbReference type="ARBA" id="ARBA00022840"/>
    </source>
</evidence>
<dbReference type="EC" id="2.7.10.2" evidence="2"/>
<keyword evidence="4" id="KW-0547">Nucleotide-binding</keyword>
<evidence type="ECO:0000256" key="3">
    <source>
        <dbReference type="ARBA" id="ARBA00022679"/>
    </source>
</evidence>
<name>A0A3E3EI50_9FIRM</name>
<accession>A0A3E3EI50</accession>
<dbReference type="GO" id="GO:0004715">
    <property type="term" value="F:non-membrane spanning protein tyrosine kinase activity"/>
    <property type="evidence" value="ECO:0007669"/>
    <property type="project" value="UniProtKB-EC"/>
</dbReference>
<comment type="caution">
    <text evidence="10">The sequence shown here is derived from an EMBL/GenBank/DDBJ whole genome shotgun (WGS) entry which is preliminary data.</text>
</comment>
<evidence type="ECO:0000256" key="7">
    <source>
        <dbReference type="ARBA" id="ARBA00023137"/>
    </source>
</evidence>
<comment type="catalytic activity">
    <reaction evidence="8">
        <text>L-tyrosyl-[protein] + ATP = O-phospho-L-tyrosyl-[protein] + ADP + H(+)</text>
        <dbReference type="Rhea" id="RHEA:10596"/>
        <dbReference type="Rhea" id="RHEA-COMP:10136"/>
        <dbReference type="Rhea" id="RHEA-COMP:20101"/>
        <dbReference type="ChEBI" id="CHEBI:15378"/>
        <dbReference type="ChEBI" id="CHEBI:30616"/>
        <dbReference type="ChEBI" id="CHEBI:46858"/>
        <dbReference type="ChEBI" id="CHEBI:61978"/>
        <dbReference type="ChEBI" id="CHEBI:456216"/>
        <dbReference type="EC" id="2.7.10.2"/>
    </reaction>
</comment>
<dbReference type="EMBL" id="QUSL01000002">
    <property type="protein sequence ID" value="RGD87058.1"/>
    <property type="molecule type" value="Genomic_DNA"/>
</dbReference>
<dbReference type="Gene3D" id="3.40.50.300">
    <property type="entry name" value="P-loop containing nucleotide triphosphate hydrolases"/>
    <property type="match status" value="1"/>
</dbReference>
<dbReference type="SUPFAM" id="SSF52540">
    <property type="entry name" value="P-loop containing nucleoside triphosphate hydrolases"/>
    <property type="match status" value="1"/>
</dbReference>
<dbReference type="RefSeq" id="WP_117580389.1">
    <property type="nucleotide sequence ID" value="NZ_QUSL01000002.1"/>
</dbReference>
<keyword evidence="7" id="KW-0829">Tyrosine-protein kinase</keyword>
<evidence type="ECO:0000256" key="4">
    <source>
        <dbReference type="ARBA" id="ARBA00022741"/>
    </source>
</evidence>
<dbReference type="InterPro" id="IPR027417">
    <property type="entry name" value="P-loop_NTPase"/>
</dbReference>
<dbReference type="Proteomes" id="UP000261032">
    <property type="component" value="Unassembled WGS sequence"/>
</dbReference>
<evidence type="ECO:0000256" key="5">
    <source>
        <dbReference type="ARBA" id="ARBA00022777"/>
    </source>
</evidence>
<protein>
    <recommendedName>
        <fullName evidence="2">non-specific protein-tyrosine kinase</fullName>
        <ecNumber evidence="2">2.7.10.2</ecNumber>
    </recommendedName>
</protein>
<evidence type="ECO:0000256" key="1">
    <source>
        <dbReference type="ARBA" id="ARBA00007316"/>
    </source>
</evidence>
<evidence type="ECO:0000313" key="11">
    <source>
        <dbReference type="Proteomes" id="UP000261032"/>
    </source>
</evidence>